<evidence type="ECO:0000313" key="1">
    <source>
        <dbReference type="EMBL" id="KRK37130.1"/>
    </source>
</evidence>
<dbReference type="Proteomes" id="UP000050909">
    <property type="component" value="Unassembled WGS sequence"/>
</dbReference>
<dbReference type="RefSeq" id="WP_156408159.1">
    <property type="nucleotide sequence ID" value="NZ_AZCV01000007.1"/>
</dbReference>
<gene>
    <name evidence="1" type="ORF">FC62_GL001473</name>
</gene>
<comment type="caution">
    <text evidence="1">The sequence shown here is derived from an EMBL/GenBank/DDBJ whole genome shotgun (WGS) entry which is preliminary data.</text>
</comment>
<accession>A0A0R1H1R3</accession>
<name>A0A0R1H1R3_9LACO</name>
<dbReference type="AlphaFoldDB" id="A0A0R1H1R3"/>
<sequence>MQCNIVKEPESYSDPVREIKFFDFQDAIKLKLSPTETLPEDVEMAFSVKDEAN</sequence>
<evidence type="ECO:0000313" key="2">
    <source>
        <dbReference type="Proteomes" id="UP000050909"/>
    </source>
</evidence>
<reference evidence="1 2" key="1">
    <citation type="journal article" date="2015" name="Genome Announc.">
        <title>Expanding the biotechnology potential of lactobacilli through comparative genomics of 213 strains and associated genera.</title>
        <authorList>
            <person name="Sun Z."/>
            <person name="Harris H.M."/>
            <person name="McCann A."/>
            <person name="Guo C."/>
            <person name="Argimon S."/>
            <person name="Zhang W."/>
            <person name="Yang X."/>
            <person name="Jeffery I.B."/>
            <person name="Cooney J.C."/>
            <person name="Kagawa T.F."/>
            <person name="Liu W."/>
            <person name="Song Y."/>
            <person name="Salvetti E."/>
            <person name="Wrobel A."/>
            <person name="Rasinkangas P."/>
            <person name="Parkhill J."/>
            <person name="Rea M.C."/>
            <person name="O'Sullivan O."/>
            <person name="Ritari J."/>
            <person name="Douillard F.P."/>
            <person name="Paul Ross R."/>
            <person name="Yang R."/>
            <person name="Briner A.E."/>
            <person name="Felis G.E."/>
            <person name="de Vos W.M."/>
            <person name="Barrangou R."/>
            <person name="Klaenhammer T.R."/>
            <person name="Caufield P.W."/>
            <person name="Cui Y."/>
            <person name="Zhang H."/>
            <person name="O'Toole P.W."/>
        </authorList>
    </citation>
    <scope>NUCLEOTIDE SEQUENCE [LARGE SCALE GENOMIC DNA]</scope>
    <source>
        <strain evidence="1 2">DSM 20534</strain>
    </source>
</reference>
<keyword evidence="2" id="KW-1185">Reference proteome</keyword>
<dbReference type="PATRIC" id="fig|1423722.3.peg.1499"/>
<organism evidence="1 2">
    <name type="scientific">Amylolactobacillus amylotrophicus DSM 20534</name>
    <dbReference type="NCBI Taxonomy" id="1423722"/>
    <lineage>
        <taxon>Bacteria</taxon>
        <taxon>Bacillati</taxon>
        <taxon>Bacillota</taxon>
        <taxon>Bacilli</taxon>
        <taxon>Lactobacillales</taxon>
        <taxon>Lactobacillaceae</taxon>
        <taxon>Amylolactobacillus</taxon>
    </lineage>
</organism>
<proteinExistence type="predicted"/>
<protein>
    <submittedName>
        <fullName evidence="1">Uncharacterized protein</fullName>
    </submittedName>
</protein>
<dbReference type="EMBL" id="AZCV01000007">
    <property type="protein sequence ID" value="KRK37130.1"/>
    <property type="molecule type" value="Genomic_DNA"/>
</dbReference>